<reference evidence="2" key="1">
    <citation type="journal article" date="2022" name="bioRxiv">
        <title>Sequencing and chromosome-scale assembly of the giantPleurodeles waltlgenome.</title>
        <authorList>
            <person name="Brown T."/>
            <person name="Elewa A."/>
            <person name="Iarovenko S."/>
            <person name="Subramanian E."/>
            <person name="Araus A.J."/>
            <person name="Petzold A."/>
            <person name="Susuki M."/>
            <person name="Suzuki K.-i.T."/>
            <person name="Hayashi T."/>
            <person name="Toyoda A."/>
            <person name="Oliveira C."/>
            <person name="Osipova E."/>
            <person name="Leigh N.D."/>
            <person name="Simon A."/>
            <person name="Yun M.H."/>
        </authorList>
    </citation>
    <scope>NUCLEOTIDE SEQUENCE</scope>
    <source>
        <strain evidence="2">20211129_DDA</strain>
        <tissue evidence="2">Liver</tissue>
    </source>
</reference>
<comment type="caution">
    <text evidence="2">The sequence shown here is derived from an EMBL/GenBank/DDBJ whole genome shotgun (WGS) entry which is preliminary data.</text>
</comment>
<organism evidence="2 3">
    <name type="scientific">Pleurodeles waltl</name>
    <name type="common">Iberian ribbed newt</name>
    <dbReference type="NCBI Taxonomy" id="8319"/>
    <lineage>
        <taxon>Eukaryota</taxon>
        <taxon>Metazoa</taxon>
        <taxon>Chordata</taxon>
        <taxon>Craniata</taxon>
        <taxon>Vertebrata</taxon>
        <taxon>Euteleostomi</taxon>
        <taxon>Amphibia</taxon>
        <taxon>Batrachia</taxon>
        <taxon>Caudata</taxon>
        <taxon>Salamandroidea</taxon>
        <taxon>Salamandridae</taxon>
        <taxon>Pleurodelinae</taxon>
        <taxon>Pleurodeles</taxon>
    </lineage>
</organism>
<name>A0AAV7UJZ2_PLEWA</name>
<sequence>MIIGLRAGSFVDLNWNWKLLQLESPCFSLSAFPAVIVLHCFPVLLRRRAAQMLANKSKVAPSGLAARQEKARSSGSFGETKAAEAGTQGSGERQKVKAVVNLKPAVVPLTRYFNKKVQLNLSLQQEEGIGNIATLNLNASVPNNVGESESPGTYKEVPQMVGGRTTPSSVNAVAVDLANLEGNGCGGLEANSDVASKGAQALTQVPNLTPDGVHDLTQASVVGKPQRGEQTLAEGKLTPKFGTDKDLGDTFFLCRINLVGLATKT</sequence>
<keyword evidence="3" id="KW-1185">Reference proteome</keyword>
<protein>
    <submittedName>
        <fullName evidence="2">Uncharacterized protein</fullName>
    </submittedName>
</protein>
<dbReference type="EMBL" id="JANPWB010000005">
    <property type="protein sequence ID" value="KAJ1189319.1"/>
    <property type="molecule type" value="Genomic_DNA"/>
</dbReference>
<evidence type="ECO:0000313" key="3">
    <source>
        <dbReference type="Proteomes" id="UP001066276"/>
    </source>
</evidence>
<dbReference type="AlphaFoldDB" id="A0AAV7UJZ2"/>
<evidence type="ECO:0000313" key="2">
    <source>
        <dbReference type="EMBL" id="KAJ1189319.1"/>
    </source>
</evidence>
<feature type="region of interest" description="Disordered" evidence="1">
    <location>
        <begin position="64"/>
        <end position="94"/>
    </location>
</feature>
<evidence type="ECO:0000256" key="1">
    <source>
        <dbReference type="SAM" id="MobiDB-lite"/>
    </source>
</evidence>
<dbReference type="Proteomes" id="UP001066276">
    <property type="component" value="Chromosome 3_1"/>
</dbReference>
<accession>A0AAV7UJZ2</accession>
<gene>
    <name evidence="2" type="ORF">NDU88_006067</name>
</gene>
<proteinExistence type="predicted"/>